<evidence type="ECO:0000313" key="2">
    <source>
        <dbReference type="Proteomes" id="UP000236316"/>
    </source>
</evidence>
<accession>A0A2I2L382</accession>
<evidence type="ECO:0000313" key="1">
    <source>
        <dbReference type="EMBL" id="SNW62005.1"/>
    </source>
</evidence>
<dbReference type="EMBL" id="LT906555">
    <property type="protein sequence ID" value="SNW62005.1"/>
    <property type="molecule type" value="Genomic_DNA"/>
</dbReference>
<dbReference type="RefSeq" id="YP_009448307.1">
    <property type="nucleotide sequence ID" value="NC_036594.1"/>
</dbReference>
<protein>
    <submittedName>
        <fullName evidence="1">Uncharacterized protein</fullName>
    </submittedName>
</protein>
<reference evidence="1" key="1">
    <citation type="submission" date="2017-08" db="EMBL/GenBank/DDBJ databases">
        <authorList>
            <consortium name="Urmite Genomes"/>
        </authorList>
    </citation>
    <scope>NUCLEOTIDE SEQUENCE [LARGE SCALE GENOMIC DNA]</scope>
    <source>
        <strain evidence="1">IHUMI-LCC2</strain>
    </source>
</reference>
<sequence>MQTAQELKAQTVKNFMDRHLAHKVQDASRNGKFHVDLQVSGNRSGPSLSTEEVDTLCKELNNLGYKTTSRYVCDGGCDFGCRCNPGDLVITVNWG</sequence>
<keyword evidence="2" id="KW-1185">Reference proteome</keyword>
<gene>
    <name evidence="1" type="ORF">ORPV_101</name>
</gene>
<dbReference type="GeneID" id="35381654"/>
<organism evidence="1">
    <name type="scientific">Orpheovirus IHUMI-LCC2</name>
    <dbReference type="NCBI Taxonomy" id="2023057"/>
    <lineage>
        <taxon>Viruses</taxon>
        <taxon>Varidnaviria</taxon>
        <taxon>Bamfordvirae</taxon>
        <taxon>Nucleocytoviricota</taxon>
        <taxon>Megaviricetes</taxon>
        <taxon>Pimascovirales</taxon>
        <taxon>Ocovirineae</taxon>
        <taxon>Orpheoviridae</taxon>
        <taxon>Alphaorpheovirus</taxon>
        <taxon>Alphaorpheovirus massiliense</taxon>
    </lineage>
</organism>
<dbReference type="KEGG" id="vg:35381654"/>
<dbReference type="Proteomes" id="UP000236316">
    <property type="component" value="Segment"/>
</dbReference>
<name>A0A2I2L382_9VIRU</name>
<proteinExistence type="predicted"/>